<gene>
    <name evidence="1" type="ordered locus">M5M_14935</name>
</gene>
<dbReference type="OrthoDB" id="5483139at2"/>
<name>K4KM65_SIMAS</name>
<dbReference type="eggNOG" id="ENOG502Z7XE">
    <property type="taxonomic scope" value="Bacteria"/>
</dbReference>
<proteinExistence type="predicted"/>
<dbReference type="KEGG" id="saga:M5M_14935"/>
<reference evidence="1 2" key="1">
    <citation type="journal article" date="2013" name="Genome Announc.">
        <title>Complete genome sequence of Simiduia agarivorans SA1(T), a marine bacterium able to degrade a variety of polysaccharides.</title>
        <authorList>
            <person name="Lin S.Y."/>
            <person name="Shieh W.Y."/>
            <person name="Chen J.S."/>
            <person name="Tang S.L."/>
        </authorList>
    </citation>
    <scope>NUCLEOTIDE SEQUENCE [LARGE SCALE GENOMIC DNA]</scope>
    <source>
        <strain evidence="2">DSM 21679 / JCM 13881 / BCRC 17597 / SA1</strain>
    </source>
</reference>
<dbReference type="HOGENOM" id="CLU_492493_0_0_6"/>
<accession>K4KM65</accession>
<dbReference type="Proteomes" id="UP000000466">
    <property type="component" value="Chromosome"/>
</dbReference>
<dbReference type="STRING" id="1117647.M5M_14935"/>
<evidence type="ECO:0000313" key="1">
    <source>
        <dbReference type="EMBL" id="AFV00122.1"/>
    </source>
</evidence>
<dbReference type="AlphaFoldDB" id="K4KM65"/>
<dbReference type="EMBL" id="CP003746">
    <property type="protein sequence ID" value="AFV00122.1"/>
    <property type="molecule type" value="Genomic_DNA"/>
</dbReference>
<protein>
    <submittedName>
        <fullName evidence="1">Uncharacterized protein</fullName>
    </submittedName>
</protein>
<evidence type="ECO:0000313" key="2">
    <source>
        <dbReference type="Proteomes" id="UP000000466"/>
    </source>
</evidence>
<dbReference type="RefSeq" id="WP_015048274.1">
    <property type="nucleotide sequence ID" value="NC_018868.3"/>
</dbReference>
<keyword evidence="2" id="KW-1185">Reference proteome</keyword>
<sequence length="553" mass="62934">MSKANSTKLTVHLKRQDGGLFTDKVPLDLHLITDDDDLVVETCDAKKGRAEFEFNADELIKQHAPKSGDGVLSVSIRGSDFRELARRESVSLKGGSTLELTLAAADAMTQAPITSPRPVYGGTPEIPQTTDQVLWKYIEHVSDQLQYNKVAKHLESLCHDDEIVERCPALVDDLCGRGTQSYEIIDKTIECYIANLAKGKVDWSQFDDAKGSAYRQYMVEHQDYKVLPYMERVLRRMQDTAIETNPCLTDTEVTIALDAVRYITPCELIWSYWVEESGLMQSINAIALRFQNRALKTADPLANLNLDPLRRLNNLMWGFIQKEGSRLGLARRAYEYDHHYGFSIEGKAVPPLHSADSRSRFLQAFHQLLWTCSRYFLQVDDQRYVADAFPVLHALREVHMLLAEGMHNQYGDLPRTLRKEMLICQWLLARPEMREFLNTRPMVPQPEPWMDRVDVMRKLQGWGDLSTNHFRELAVTGEQLLLSIRFGNWSDTDTVVDANAANWANHWRTKIQRYLHAYRAATGVNLASVPEGGQVNSTAPAKLLKSRIQNQAA</sequence>
<organism evidence="1 2">
    <name type="scientific">Simiduia agarivorans (strain DSM 21679 / JCM 13881 / BCRC 17597 / SA1)</name>
    <dbReference type="NCBI Taxonomy" id="1117647"/>
    <lineage>
        <taxon>Bacteria</taxon>
        <taxon>Pseudomonadati</taxon>
        <taxon>Pseudomonadota</taxon>
        <taxon>Gammaproteobacteria</taxon>
        <taxon>Cellvibrionales</taxon>
        <taxon>Cellvibrionaceae</taxon>
        <taxon>Simiduia</taxon>
    </lineage>
</organism>